<protein>
    <submittedName>
        <fullName evidence="4">DNA-binding response regulator</fullName>
    </submittedName>
</protein>
<evidence type="ECO:0000256" key="1">
    <source>
        <dbReference type="PROSITE-ProRule" id="PRU00169"/>
    </source>
</evidence>
<proteinExistence type="predicted"/>
<evidence type="ECO:0000259" key="2">
    <source>
        <dbReference type="PROSITE" id="PS50110"/>
    </source>
</evidence>
<sequence length="241" mass="27919">MNIKCLIVDDENLAQDVIEEYINRIDYLQLEGKCGSAVEALSILNTKQIDLLFLDIQMPGLTGIQLLRNISNPPSVIFTTAYSEYALESYDLEALDYLIKPIPFERFIKAVNRYFQLKKHDFQITEKKEPVTTDQPFIFVKSDKKMVKVFLHEILYIESQRNYVSIYLENNKEIVTLNTISNIQEKLPESNFLRVHRSFIIAINKIETYSSSIIGINSKQIPIGRNYKSIVMDVLDRNAIN</sequence>
<dbReference type="SMART" id="SM00850">
    <property type="entry name" value="LytTR"/>
    <property type="match status" value="1"/>
</dbReference>
<dbReference type="Gene3D" id="2.40.50.1020">
    <property type="entry name" value="LytTr DNA-binding domain"/>
    <property type="match status" value="1"/>
</dbReference>
<evidence type="ECO:0000313" key="4">
    <source>
        <dbReference type="EMBL" id="PKQ61137.1"/>
    </source>
</evidence>
<dbReference type="InterPro" id="IPR011006">
    <property type="entry name" value="CheY-like_superfamily"/>
</dbReference>
<dbReference type="Pfam" id="PF04397">
    <property type="entry name" value="LytTR"/>
    <property type="match status" value="1"/>
</dbReference>
<accession>A0A2N3HSW8</accession>
<dbReference type="SUPFAM" id="SSF52172">
    <property type="entry name" value="CheY-like"/>
    <property type="match status" value="1"/>
</dbReference>
<comment type="caution">
    <text evidence="4">The sequence shown here is derived from an EMBL/GenBank/DDBJ whole genome shotgun (WGS) entry which is preliminary data.</text>
</comment>
<dbReference type="InterPro" id="IPR001789">
    <property type="entry name" value="Sig_transdc_resp-reg_receiver"/>
</dbReference>
<feature type="domain" description="Response regulatory" evidence="2">
    <location>
        <begin position="4"/>
        <end position="115"/>
    </location>
</feature>
<dbReference type="PANTHER" id="PTHR37299:SF1">
    <property type="entry name" value="STAGE 0 SPORULATION PROTEIN A HOMOLOG"/>
    <property type="match status" value="1"/>
</dbReference>
<evidence type="ECO:0000313" key="5">
    <source>
        <dbReference type="Proteomes" id="UP000233535"/>
    </source>
</evidence>
<dbReference type="PROSITE" id="PS50110">
    <property type="entry name" value="RESPONSE_REGULATORY"/>
    <property type="match status" value="1"/>
</dbReference>
<dbReference type="PANTHER" id="PTHR37299">
    <property type="entry name" value="TRANSCRIPTIONAL REGULATOR-RELATED"/>
    <property type="match status" value="1"/>
</dbReference>
<dbReference type="InterPro" id="IPR046947">
    <property type="entry name" value="LytR-like"/>
</dbReference>
<dbReference type="RefSeq" id="WP_101262952.1">
    <property type="nucleotide sequence ID" value="NZ_MVDD01000017.1"/>
</dbReference>
<dbReference type="AlphaFoldDB" id="A0A2N3HSW8"/>
<evidence type="ECO:0000259" key="3">
    <source>
        <dbReference type="PROSITE" id="PS50930"/>
    </source>
</evidence>
<dbReference type="Pfam" id="PF00072">
    <property type="entry name" value="Response_reg"/>
    <property type="match status" value="1"/>
</dbReference>
<dbReference type="InterPro" id="IPR007492">
    <property type="entry name" value="LytTR_DNA-bd_dom"/>
</dbReference>
<reference evidence="4 5" key="1">
    <citation type="journal article" date="2017" name="Front. Microbiol.">
        <title>Labilibaculum manganireducens gen. nov., sp. nov. and Labilibaculum filiforme sp. nov., Novel Bacteroidetes Isolated from Subsurface Sediments of the Baltic Sea.</title>
        <authorList>
            <person name="Vandieken V."/>
            <person name="Marshall I.P."/>
            <person name="Niemann H."/>
            <person name="Engelen B."/>
            <person name="Cypionka H."/>
        </authorList>
    </citation>
    <scope>NUCLEOTIDE SEQUENCE [LARGE SCALE GENOMIC DNA]</scope>
    <source>
        <strain evidence="4 5">59.16B</strain>
    </source>
</reference>
<dbReference type="PROSITE" id="PS50930">
    <property type="entry name" value="HTH_LYTTR"/>
    <property type="match status" value="1"/>
</dbReference>
<feature type="domain" description="HTH LytTR-type" evidence="3">
    <location>
        <begin position="138"/>
        <end position="207"/>
    </location>
</feature>
<dbReference type="GO" id="GO:0003677">
    <property type="term" value="F:DNA binding"/>
    <property type="evidence" value="ECO:0007669"/>
    <property type="project" value="UniProtKB-KW"/>
</dbReference>
<dbReference type="Gene3D" id="3.40.50.2300">
    <property type="match status" value="1"/>
</dbReference>
<dbReference type="EMBL" id="MVDD01000017">
    <property type="protein sequence ID" value="PKQ61137.1"/>
    <property type="molecule type" value="Genomic_DNA"/>
</dbReference>
<name>A0A2N3HSW8_9BACT</name>
<dbReference type="GO" id="GO:0000156">
    <property type="term" value="F:phosphorelay response regulator activity"/>
    <property type="evidence" value="ECO:0007669"/>
    <property type="project" value="InterPro"/>
</dbReference>
<gene>
    <name evidence="4" type="ORF">BZG02_16980</name>
</gene>
<keyword evidence="4" id="KW-0238">DNA-binding</keyword>
<dbReference type="OrthoDB" id="1490554at2"/>
<keyword evidence="5" id="KW-1185">Reference proteome</keyword>
<dbReference type="SMART" id="SM00448">
    <property type="entry name" value="REC"/>
    <property type="match status" value="1"/>
</dbReference>
<organism evidence="4 5">
    <name type="scientific">Labilibaculum filiforme</name>
    <dbReference type="NCBI Taxonomy" id="1940526"/>
    <lineage>
        <taxon>Bacteria</taxon>
        <taxon>Pseudomonadati</taxon>
        <taxon>Bacteroidota</taxon>
        <taxon>Bacteroidia</taxon>
        <taxon>Marinilabiliales</taxon>
        <taxon>Marinifilaceae</taxon>
        <taxon>Labilibaculum</taxon>
    </lineage>
</organism>
<keyword evidence="1" id="KW-0597">Phosphoprotein</keyword>
<dbReference type="Proteomes" id="UP000233535">
    <property type="component" value="Unassembled WGS sequence"/>
</dbReference>
<feature type="modified residue" description="4-aspartylphosphate" evidence="1">
    <location>
        <position position="55"/>
    </location>
</feature>